<gene>
    <name evidence="1" type="ORF">FGIG_01439</name>
</gene>
<comment type="caution">
    <text evidence="1">The sequence shown here is derived from an EMBL/GenBank/DDBJ whole genome shotgun (WGS) entry which is preliminary data.</text>
</comment>
<protein>
    <submittedName>
        <fullName evidence="1">Uncharacterized protein</fullName>
    </submittedName>
</protein>
<organism evidence="1 2">
    <name type="scientific">Fasciola gigantica</name>
    <name type="common">Giant liver fluke</name>
    <dbReference type="NCBI Taxonomy" id="46835"/>
    <lineage>
        <taxon>Eukaryota</taxon>
        <taxon>Metazoa</taxon>
        <taxon>Spiralia</taxon>
        <taxon>Lophotrochozoa</taxon>
        <taxon>Platyhelminthes</taxon>
        <taxon>Trematoda</taxon>
        <taxon>Digenea</taxon>
        <taxon>Plagiorchiida</taxon>
        <taxon>Echinostomata</taxon>
        <taxon>Echinostomatoidea</taxon>
        <taxon>Fasciolidae</taxon>
        <taxon>Fasciola</taxon>
    </lineage>
</organism>
<reference evidence="1 2" key="1">
    <citation type="submission" date="2019-04" db="EMBL/GenBank/DDBJ databases">
        <title>Annotation for the trematode Fasciola gigantica.</title>
        <authorList>
            <person name="Choi Y.-J."/>
        </authorList>
    </citation>
    <scope>NUCLEOTIDE SEQUENCE [LARGE SCALE GENOMIC DNA]</scope>
    <source>
        <strain evidence="1">Uganda_cow_1</strain>
    </source>
</reference>
<dbReference type="EMBL" id="SUNJ01009496">
    <property type="protein sequence ID" value="TPP60372.1"/>
    <property type="molecule type" value="Genomic_DNA"/>
</dbReference>
<dbReference type="AlphaFoldDB" id="A0A504YF67"/>
<accession>A0A504YF67</accession>
<evidence type="ECO:0000313" key="2">
    <source>
        <dbReference type="Proteomes" id="UP000316759"/>
    </source>
</evidence>
<proteinExistence type="predicted"/>
<dbReference type="OrthoDB" id="10250105at2759"/>
<keyword evidence="2" id="KW-1185">Reference proteome</keyword>
<name>A0A504YF67_FASGI</name>
<evidence type="ECO:0000313" key="1">
    <source>
        <dbReference type="EMBL" id="TPP60372.1"/>
    </source>
</evidence>
<dbReference type="Proteomes" id="UP000316759">
    <property type="component" value="Unassembled WGS sequence"/>
</dbReference>
<sequence>MQSNLLTLKNNANETQYAIQPIYSSDPSLPAGFSWTEYLSTLKTHVLGRALLWAESLPSSYSLGERLLPTLPADSGLKCSTYSEVIQSNSVGRNNYWAYTHLFLLPRFRVLPNEALVPG</sequence>